<gene>
    <name evidence="3" type="ORF">BDFB_004812</name>
</gene>
<dbReference type="EMBL" id="QDEB01118105">
    <property type="protein sequence ID" value="RZB40535.1"/>
    <property type="molecule type" value="Genomic_DNA"/>
</dbReference>
<feature type="domain" description="CCC" evidence="2">
    <location>
        <begin position="164"/>
        <end position="234"/>
    </location>
</feature>
<dbReference type="InterPro" id="IPR058250">
    <property type="entry name" value="CCC"/>
</dbReference>
<accession>A0A482VBA5</accession>
<feature type="domain" description="CCC" evidence="2">
    <location>
        <begin position="39"/>
        <end position="137"/>
    </location>
</feature>
<organism evidence="3 4">
    <name type="scientific">Asbolus verrucosus</name>
    <name type="common">Desert ironclad beetle</name>
    <dbReference type="NCBI Taxonomy" id="1661398"/>
    <lineage>
        <taxon>Eukaryota</taxon>
        <taxon>Metazoa</taxon>
        <taxon>Ecdysozoa</taxon>
        <taxon>Arthropoda</taxon>
        <taxon>Hexapoda</taxon>
        <taxon>Insecta</taxon>
        <taxon>Pterygota</taxon>
        <taxon>Neoptera</taxon>
        <taxon>Endopterygota</taxon>
        <taxon>Coleoptera</taxon>
        <taxon>Polyphaga</taxon>
        <taxon>Cucujiformia</taxon>
        <taxon>Tenebrionidae</taxon>
        <taxon>Pimeliinae</taxon>
        <taxon>Asbolus</taxon>
    </lineage>
</organism>
<protein>
    <recommendedName>
        <fullName evidence="2">CCC domain-containing protein</fullName>
    </recommendedName>
</protein>
<proteinExistence type="predicted"/>
<feature type="signal peptide" evidence="1">
    <location>
        <begin position="1"/>
        <end position="18"/>
    </location>
</feature>
<evidence type="ECO:0000259" key="2">
    <source>
        <dbReference type="Pfam" id="PF26644"/>
    </source>
</evidence>
<keyword evidence="4" id="KW-1185">Reference proteome</keyword>
<dbReference type="Proteomes" id="UP000292052">
    <property type="component" value="Unassembled WGS sequence"/>
</dbReference>
<dbReference type="Pfam" id="PF26644">
    <property type="entry name" value="CCC"/>
    <property type="match status" value="2"/>
</dbReference>
<feature type="chain" id="PRO_5019852248" description="CCC domain-containing protein" evidence="1">
    <location>
        <begin position="19"/>
        <end position="235"/>
    </location>
</feature>
<evidence type="ECO:0000313" key="3">
    <source>
        <dbReference type="EMBL" id="RZB40535.1"/>
    </source>
</evidence>
<dbReference type="AlphaFoldDB" id="A0A482VBA5"/>
<comment type="caution">
    <text evidence="3">The sequence shown here is derived from an EMBL/GenBank/DDBJ whole genome shotgun (WGS) entry which is preliminary data.</text>
</comment>
<reference evidence="3 4" key="1">
    <citation type="submission" date="2017-03" db="EMBL/GenBank/DDBJ databases">
        <title>Genome of the blue death feigning beetle - Asbolus verrucosus.</title>
        <authorList>
            <person name="Rider S.D."/>
        </authorList>
    </citation>
    <scope>NUCLEOTIDE SEQUENCE [LARGE SCALE GENOMIC DNA]</scope>
    <source>
        <strain evidence="3">Butters</strain>
        <tissue evidence="3">Head and leg muscle</tissue>
    </source>
</reference>
<dbReference type="OrthoDB" id="6610578at2759"/>
<name>A0A482VBA5_ASBVE</name>
<evidence type="ECO:0000256" key="1">
    <source>
        <dbReference type="SAM" id="SignalP"/>
    </source>
</evidence>
<keyword evidence="1" id="KW-0732">Signal</keyword>
<sequence length="235" mass="26569">MLGVIFGYTVALLVLNLAGNGVLTPIVEYDKGLRYEEYIVEHEISAGQAKNAALTIDLNSVTSPAGCQKCSKDEIKYCLGRDLIGDHCCCDKRYHEVLPFIPHTCYFGTQICKPVAEDCEKYNRLRRCCCDRHVLQKSVYTSNNIEPLDAPVGLASYPPYAETFRRRCPLCDSSVYSYCSDKLFHDSCCCHNPNNPYDRLPYQCKFADCSFLHANSCQEHKLITACCCTSIYFKK</sequence>
<evidence type="ECO:0000313" key="4">
    <source>
        <dbReference type="Proteomes" id="UP000292052"/>
    </source>
</evidence>